<comment type="function">
    <text evidence="4">Involved in the maturation of [NiFe] hydrogenases. Required for nickel insertion into the metal center of the hydrogenase.</text>
</comment>
<feature type="binding site" evidence="4">
    <location>
        <position position="95"/>
    </location>
    <ligand>
        <name>Zn(2+)</name>
        <dbReference type="ChEBI" id="CHEBI:29105"/>
    </ligand>
</feature>
<feature type="binding site" evidence="4">
    <location>
        <position position="73"/>
    </location>
    <ligand>
        <name>Zn(2+)</name>
        <dbReference type="ChEBI" id="CHEBI:29105"/>
    </ligand>
</feature>
<evidence type="ECO:0000256" key="2">
    <source>
        <dbReference type="ARBA" id="ARBA00022723"/>
    </source>
</evidence>
<keyword evidence="8" id="KW-1185">Reference proteome</keyword>
<dbReference type="RefSeq" id="WP_144306644.1">
    <property type="nucleotide sequence ID" value="NZ_CP039543.1"/>
</dbReference>
<dbReference type="GO" id="GO:0051604">
    <property type="term" value="P:protein maturation"/>
    <property type="evidence" value="ECO:0007669"/>
    <property type="project" value="InterPro"/>
</dbReference>
<dbReference type="Gene3D" id="3.30.2320.80">
    <property type="match status" value="1"/>
</dbReference>
<keyword evidence="2 4" id="KW-0479">Metal-binding</keyword>
<dbReference type="Pfam" id="PF01155">
    <property type="entry name" value="HypA"/>
    <property type="match status" value="1"/>
</dbReference>
<dbReference type="OrthoDB" id="9800361at2"/>
<reference evidence="6 7" key="1">
    <citation type="submission" date="2018-06" db="EMBL/GenBank/DDBJ databases">
        <title>Complete genome of Desulfovibrio marinus P48SEP.</title>
        <authorList>
            <person name="Crispim J.S."/>
            <person name="Vidigal P.M.P."/>
            <person name="Silva L.C.F."/>
            <person name="Araujo L.C."/>
            <person name="Laguardia C.N."/>
            <person name="Dias R.S."/>
            <person name="Sousa M.P."/>
            <person name="Paula S.O."/>
            <person name="Silva C."/>
        </authorList>
    </citation>
    <scope>NUCLEOTIDE SEQUENCE [LARGE SCALE GENOMIC DNA]</scope>
    <source>
        <strain evidence="6 7">P48SEP</strain>
    </source>
</reference>
<name>A0A6P1ZD62_9BACT</name>
<evidence type="ECO:0000256" key="1">
    <source>
        <dbReference type="ARBA" id="ARBA00022596"/>
    </source>
</evidence>
<dbReference type="InterPro" id="IPR000688">
    <property type="entry name" value="HypA/HybF"/>
</dbReference>
<reference evidence="5 8" key="2">
    <citation type="submission" date="2019-04" db="EMBL/GenBank/DDBJ databases">
        <title>Isolation and culture of sulfate reducing bacteria from the cold seep of the South China Sea.</title>
        <authorList>
            <person name="Sun C."/>
            <person name="Liu R."/>
        </authorList>
    </citation>
    <scope>NUCLEOTIDE SEQUENCE [LARGE SCALE GENOMIC DNA]</scope>
    <source>
        <strain evidence="5 8">CS1</strain>
    </source>
</reference>
<dbReference type="HAMAP" id="MF_00213">
    <property type="entry name" value="HypA_HybF"/>
    <property type="match status" value="1"/>
</dbReference>
<dbReference type="PANTHER" id="PTHR34535:SF3">
    <property type="entry name" value="HYDROGENASE MATURATION FACTOR HYPA"/>
    <property type="match status" value="1"/>
</dbReference>
<feature type="binding site" evidence="4">
    <location>
        <position position="76"/>
    </location>
    <ligand>
        <name>Zn(2+)</name>
        <dbReference type="ChEBI" id="CHEBI:29105"/>
    </ligand>
</feature>
<dbReference type="PIRSF" id="PIRSF004761">
    <property type="entry name" value="Hydrgn_mat_HypA"/>
    <property type="match status" value="1"/>
</dbReference>
<gene>
    <name evidence="4" type="primary">hypA</name>
    <name evidence="6" type="ORF">DQK91_17250</name>
    <name evidence="5" type="ORF">E8L03_20495</name>
</gene>
<comment type="similarity">
    <text evidence="4">Belongs to the HypA/HybF family.</text>
</comment>
<evidence type="ECO:0000313" key="6">
    <source>
        <dbReference type="EMBL" id="TVM31686.1"/>
    </source>
</evidence>
<dbReference type="Proteomes" id="UP000503251">
    <property type="component" value="Chromosome"/>
</dbReference>
<keyword evidence="3 4" id="KW-0862">Zinc</keyword>
<sequence length="117" mass="13083">MHEMSIVQSLFDIVRQELEKHGKTRLISVHVKHGTLANVVPEAMDLAWEILTKDGEFDGAVLTLEEVPLLLECSSCKHQFTPESSQFLLAPCPQCGEDLGHKVIAGKELYLDRLEAE</sequence>
<dbReference type="AlphaFoldDB" id="A0A6P1ZD62"/>
<accession>A0A6P1ZD62</accession>
<evidence type="ECO:0000313" key="8">
    <source>
        <dbReference type="Proteomes" id="UP000503251"/>
    </source>
</evidence>
<dbReference type="GO" id="GO:0016151">
    <property type="term" value="F:nickel cation binding"/>
    <property type="evidence" value="ECO:0007669"/>
    <property type="project" value="UniProtKB-UniRule"/>
</dbReference>
<dbReference type="GO" id="GO:0008270">
    <property type="term" value="F:zinc ion binding"/>
    <property type="evidence" value="ECO:0007669"/>
    <property type="project" value="UniProtKB-UniRule"/>
</dbReference>
<organism evidence="6 7">
    <name type="scientific">Oceanidesulfovibrio marinus</name>
    <dbReference type="NCBI Taxonomy" id="370038"/>
    <lineage>
        <taxon>Bacteria</taxon>
        <taxon>Pseudomonadati</taxon>
        <taxon>Thermodesulfobacteriota</taxon>
        <taxon>Desulfovibrionia</taxon>
        <taxon>Desulfovibrionales</taxon>
        <taxon>Desulfovibrionaceae</taxon>
        <taxon>Oceanidesulfovibrio</taxon>
    </lineage>
</organism>
<evidence type="ECO:0000256" key="4">
    <source>
        <dbReference type="HAMAP-Rule" id="MF_00213"/>
    </source>
</evidence>
<dbReference type="EMBL" id="CP039543">
    <property type="protein sequence ID" value="QJT11144.1"/>
    <property type="molecule type" value="Genomic_DNA"/>
</dbReference>
<feature type="binding site" evidence="4">
    <location>
        <position position="2"/>
    </location>
    <ligand>
        <name>Ni(2+)</name>
        <dbReference type="ChEBI" id="CHEBI:49786"/>
    </ligand>
</feature>
<evidence type="ECO:0000313" key="7">
    <source>
        <dbReference type="Proteomes" id="UP000434052"/>
    </source>
</evidence>
<proteinExistence type="inferred from homology"/>
<dbReference type="PANTHER" id="PTHR34535">
    <property type="entry name" value="HYDROGENASE MATURATION FACTOR HYPA"/>
    <property type="match status" value="1"/>
</dbReference>
<keyword evidence="1 4" id="KW-0533">Nickel</keyword>
<feature type="binding site" evidence="4">
    <location>
        <position position="92"/>
    </location>
    <ligand>
        <name>Zn(2+)</name>
        <dbReference type="ChEBI" id="CHEBI:29105"/>
    </ligand>
</feature>
<dbReference type="EMBL" id="QMIF01000014">
    <property type="protein sequence ID" value="TVM31686.1"/>
    <property type="molecule type" value="Genomic_DNA"/>
</dbReference>
<evidence type="ECO:0000313" key="5">
    <source>
        <dbReference type="EMBL" id="QJT11144.1"/>
    </source>
</evidence>
<protein>
    <recommendedName>
        <fullName evidence="4">Hydrogenase maturation factor HypA</fullName>
    </recommendedName>
</protein>
<evidence type="ECO:0000256" key="3">
    <source>
        <dbReference type="ARBA" id="ARBA00022833"/>
    </source>
</evidence>
<dbReference type="Proteomes" id="UP000434052">
    <property type="component" value="Unassembled WGS sequence"/>
</dbReference>